<evidence type="ECO:0000313" key="2">
    <source>
        <dbReference type="EMBL" id="EJK52886.1"/>
    </source>
</evidence>
<feature type="non-terminal residue" evidence="2">
    <location>
        <position position="1"/>
    </location>
</feature>
<comment type="caution">
    <text evidence="2">The sequence shown here is derived from an EMBL/GenBank/DDBJ whole genome shotgun (WGS) entry which is preliminary data.</text>
</comment>
<protein>
    <submittedName>
        <fullName evidence="2">Uncharacterized protein</fullName>
    </submittedName>
</protein>
<dbReference type="Proteomes" id="UP000266841">
    <property type="component" value="Unassembled WGS sequence"/>
</dbReference>
<sequence>RHVAPCPSQTARDESTGNRWQPARVLGVPAVPVAAVAAGAEVAKKRGVGLPSCSGDDFISSRGVDSSSLHTTSVFGFDLFPLPPSLPDSLGAQANRRVWRWPVSPVGNPEHQAPAAAEVKQMKAKQKRT</sequence>
<name>K0RVK8_THAOC</name>
<reference evidence="2 3" key="1">
    <citation type="journal article" date="2012" name="Genome Biol.">
        <title>Genome and low-iron response of an oceanic diatom adapted to chronic iron limitation.</title>
        <authorList>
            <person name="Lommer M."/>
            <person name="Specht M."/>
            <person name="Roy A.S."/>
            <person name="Kraemer L."/>
            <person name="Andreson R."/>
            <person name="Gutowska M.A."/>
            <person name="Wolf J."/>
            <person name="Bergner S.V."/>
            <person name="Schilhabel M.B."/>
            <person name="Klostermeier U.C."/>
            <person name="Beiko R.G."/>
            <person name="Rosenstiel P."/>
            <person name="Hippler M."/>
            <person name="Laroche J."/>
        </authorList>
    </citation>
    <scope>NUCLEOTIDE SEQUENCE [LARGE SCALE GENOMIC DNA]</scope>
    <source>
        <strain evidence="2 3">CCMP1005</strain>
    </source>
</reference>
<dbReference type="AlphaFoldDB" id="K0RVK8"/>
<gene>
    <name evidence="2" type="ORF">THAOC_27789</name>
</gene>
<evidence type="ECO:0000313" key="3">
    <source>
        <dbReference type="Proteomes" id="UP000266841"/>
    </source>
</evidence>
<dbReference type="EMBL" id="AGNL01039050">
    <property type="protein sequence ID" value="EJK52886.1"/>
    <property type="molecule type" value="Genomic_DNA"/>
</dbReference>
<evidence type="ECO:0000256" key="1">
    <source>
        <dbReference type="SAM" id="MobiDB-lite"/>
    </source>
</evidence>
<feature type="region of interest" description="Disordered" evidence="1">
    <location>
        <begin position="103"/>
        <end position="129"/>
    </location>
</feature>
<accession>K0RVK8</accession>
<feature type="region of interest" description="Disordered" evidence="1">
    <location>
        <begin position="1"/>
        <end position="21"/>
    </location>
</feature>
<keyword evidence="3" id="KW-1185">Reference proteome</keyword>
<organism evidence="2 3">
    <name type="scientific">Thalassiosira oceanica</name>
    <name type="common">Marine diatom</name>
    <dbReference type="NCBI Taxonomy" id="159749"/>
    <lineage>
        <taxon>Eukaryota</taxon>
        <taxon>Sar</taxon>
        <taxon>Stramenopiles</taxon>
        <taxon>Ochrophyta</taxon>
        <taxon>Bacillariophyta</taxon>
        <taxon>Coscinodiscophyceae</taxon>
        <taxon>Thalassiosirophycidae</taxon>
        <taxon>Thalassiosirales</taxon>
        <taxon>Thalassiosiraceae</taxon>
        <taxon>Thalassiosira</taxon>
    </lineage>
</organism>
<proteinExistence type="predicted"/>